<dbReference type="PRINTS" id="PR00969">
    <property type="entry name" value="CHAPERONPILI"/>
</dbReference>
<keyword evidence="4" id="KW-0574">Periplasm</keyword>
<evidence type="ECO:0000256" key="3">
    <source>
        <dbReference type="ARBA" id="ARBA00022729"/>
    </source>
</evidence>
<evidence type="ECO:0000259" key="8">
    <source>
        <dbReference type="Pfam" id="PF00345"/>
    </source>
</evidence>
<feature type="chain" id="PRO_5002611178" evidence="7">
    <location>
        <begin position="24"/>
        <end position="225"/>
    </location>
</feature>
<reference evidence="10 11" key="1">
    <citation type="journal article" date="2012" name="J. Bacteriol.">
        <title>Complete genome sequence of Klebsiella oxytoca KCTC 1686, used in production of 2,3-butanediol.</title>
        <authorList>
            <person name="Shin S.H."/>
            <person name="Kim S."/>
            <person name="Kim J.Y."/>
            <person name="Lee S."/>
            <person name="Um Y."/>
            <person name="Oh M.K."/>
            <person name="Kim Y.R."/>
            <person name="Lee J."/>
            <person name="Yang K.S."/>
        </authorList>
    </citation>
    <scope>NUCLEOTIDE SEQUENCE [LARGE SCALE GENOMIC DNA]</scope>
    <source>
        <strain evidence="11">ATCC 8724 / DSM 4798 / JCM 20051 / NBRC 3318 / NRRL B-199 / KCTC 1686</strain>
    </source>
</reference>
<dbReference type="InterPro" id="IPR013783">
    <property type="entry name" value="Ig-like_fold"/>
</dbReference>
<evidence type="ECO:0000256" key="7">
    <source>
        <dbReference type="SAM" id="SignalP"/>
    </source>
</evidence>
<proteinExistence type="inferred from homology"/>
<dbReference type="HOGENOM" id="CLU_070768_2_2_6"/>
<dbReference type="PANTHER" id="PTHR30251">
    <property type="entry name" value="PILUS ASSEMBLY CHAPERONE"/>
    <property type="match status" value="1"/>
</dbReference>
<evidence type="ECO:0000256" key="1">
    <source>
        <dbReference type="ARBA" id="ARBA00004418"/>
    </source>
</evidence>
<dbReference type="SUPFAM" id="SSF49584">
    <property type="entry name" value="Periplasmic chaperone C-domain"/>
    <property type="match status" value="1"/>
</dbReference>
<evidence type="ECO:0000313" key="11">
    <source>
        <dbReference type="Proteomes" id="UP000007843"/>
    </source>
</evidence>
<evidence type="ECO:0000313" key="10">
    <source>
        <dbReference type="EMBL" id="AEX06280.1"/>
    </source>
</evidence>
<dbReference type="InterPro" id="IPR016147">
    <property type="entry name" value="Pili_assmbl_chaperone_N"/>
</dbReference>
<dbReference type="GO" id="GO:0071555">
    <property type="term" value="P:cell wall organization"/>
    <property type="evidence" value="ECO:0007669"/>
    <property type="project" value="InterPro"/>
</dbReference>
<dbReference type="AlphaFoldDB" id="A0A0H3HCV0"/>
<feature type="domain" description="Pili assembly chaperone C-terminal" evidence="9">
    <location>
        <begin position="161"/>
        <end position="216"/>
    </location>
</feature>
<dbReference type="GO" id="GO:0030288">
    <property type="term" value="C:outer membrane-bounded periplasmic space"/>
    <property type="evidence" value="ECO:0007669"/>
    <property type="project" value="InterPro"/>
</dbReference>
<accession>A0A0H3HCV0</accession>
<evidence type="ECO:0000256" key="5">
    <source>
        <dbReference type="ARBA" id="ARBA00023186"/>
    </source>
</evidence>
<sequence length="225" mass="24556">MRFIRTISLAITMLTLVQASATAGVIIGGTRIIFDGAKKEASISVNNPDATPYLIQSWIDDQDVGSGKAPFIITPPMYRLDSGQKNIERIVATGSLPQTKESLFWINIKAIPSASKQMNSLQIAVKTRIKLIYRPVTLRASTPEEQANKLTWQRSGNELQVNNPTPYVINFNEITVGGKMLAQVTYVMPGSTTRFRMPDGASGNALTFKVINDYGSPGPSHQASL</sequence>
<feature type="signal peptide" evidence="7">
    <location>
        <begin position="1"/>
        <end position="23"/>
    </location>
</feature>
<evidence type="ECO:0000256" key="6">
    <source>
        <dbReference type="ARBA" id="ARBA00023319"/>
    </source>
</evidence>
<dbReference type="InterPro" id="IPR016148">
    <property type="entry name" value="Pili_assmbl_chaperone_C"/>
</dbReference>
<dbReference type="Pfam" id="PF02753">
    <property type="entry name" value="PapD_C"/>
    <property type="match status" value="1"/>
</dbReference>
<keyword evidence="3 7" id="KW-0732">Signal</keyword>
<dbReference type="RefSeq" id="WP_014229715.1">
    <property type="nucleotide sequence ID" value="NC_016612.1"/>
</dbReference>
<dbReference type="Gene3D" id="2.60.40.10">
    <property type="entry name" value="Immunoglobulins"/>
    <property type="match status" value="2"/>
</dbReference>
<dbReference type="InterPro" id="IPR008962">
    <property type="entry name" value="PapD-like_sf"/>
</dbReference>
<comment type="similarity">
    <text evidence="2">Belongs to the periplasmic pilus chaperone family.</text>
</comment>
<dbReference type="KEGG" id="kox:KOX_22810"/>
<evidence type="ECO:0000259" key="9">
    <source>
        <dbReference type="Pfam" id="PF02753"/>
    </source>
</evidence>
<dbReference type="InterPro" id="IPR050643">
    <property type="entry name" value="Periplasmic_pilus_chap"/>
</dbReference>
<name>A0A0H3HCV0_KLEM8</name>
<dbReference type="Pfam" id="PF00345">
    <property type="entry name" value="PapD_N"/>
    <property type="match status" value="1"/>
</dbReference>
<dbReference type="InterPro" id="IPR001829">
    <property type="entry name" value="Pili_assmbl_chaperone_bac"/>
</dbReference>
<comment type="subcellular location">
    <subcellularLocation>
        <location evidence="1">Periplasm</location>
    </subcellularLocation>
</comment>
<dbReference type="Proteomes" id="UP000007843">
    <property type="component" value="Chromosome"/>
</dbReference>
<dbReference type="EMBL" id="CP003218">
    <property type="protein sequence ID" value="AEX06280.1"/>
    <property type="molecule type" value="Genomic_DNA"/>
</dbReference>
<gene>
    <name evidence="10" type="ordered locus">KOX_22810</name>
</gene>
<organism evidence="10 11">
    <name type="scientific">Klebsiella michiganensis (strain ATCC 8724 / DSM 4798 / JCM 20051 / NBRC 3318 / NRRL B-199 / KCTC 1686 / BUCSAV 143 / CCM 1901)</name>
    <dbReference type="NCBI Taxonomy" id="1006551"/>
    <lineage>
        <taxon>Bacteria</taxon>
        <taxon>Pseudomonadati</taxon>
        <taxon>Pseudomonadota</taxon>
        <taxon>Gammaproteobacteria</taxon>
        <taxon>Enterobacterales</taxon>
        <taxon>Enterobacteriaceae</taxon>
        <taxon>Klebsiella/Raoultella group</taxon>
        <taxon>Klebsiella</taxon>
    </lineage>
</organism>
<dbReference type="PANTHER" id="PTHR30251:SF9">
    <property type="entry name" value="CHAPERONE PROTEIN CAF1M"/>
    <property type="match status" value="1"/>
</dbReference>
<keyword evidence="5" id="KW-0143">Chaperone</keyword>
<keyword evidence="6" id="KW-0393">Immunoglobulin domain</keyword>
<dbReference type="InterPro" id="IPR036316">
    <property type="entry name" value="Pili_assmbl_chap_C_dom_sf"/>
</dbReference>
<evidence type="ECO:0000256" key="4">
    <source>
        <dbReference type="ARBA" id="ARBA00022764"/>
    </source>
</evidence>
<protein>
    <submittedName>
        <fullName evidence="10">Chaperone protein LpfB</fullName>
    </submittedName>
</protein>
<feature type="domain" description="Pili assembly chaperone N-terminal" evidence="8">
    <location>
        <begin position="24"/>
        <end position="138"/>
    </location>
</feature>
<dbReference type="SUPFAM" id="SSF49354">
    <property type="entry name" value="PapD-like"/>
    <property type="match status" value="1"/>
</dbReference>
<evidence type="ECO:0000256" key="2">
    <source>
        <dbReference type="ARBA" id="ARBA00007399"/>
    </source>
</evidence>